<organism evidence="2 3">
    <name type="scientific">Olleya sediminilitoris</name>
    <dbReference type="NCBI Taxonomy" id="2795739"/>
    <lineage>
        <taxon>Bacteria</taxon>
        <taxon>Pseudomonadati</taxon>
        <taxon>Bacteroidota</taxon>
        <taxon>Flavobacteriia</taxon>
        <taxon>Flavobacteriales</taxon>
        <taxon>Flavobacteriaceae</taxon>
    </lineage>
</organism>
<feature type="region of interest" description="Disordered" evidence="1">
    <location>
        <begin position="197"/>
        <end position="221"/>
    </location>
</feature>
<sequence>MISTILLVITIIAFGFYVYKNPPNRRTTLSSTPSNPGSSINSKICMDYSDENMNTLEMDLIRDMVDGYKNNQLVHINAAEKFSDAHSIWFDLETLKKFIYHIEYQTINTDNKIDPQNLGLRIYYSRYPDELPGAYNNLKDVPTNFAKHHTLVAIPTYRRKETSANIDFNPLDINTFGEGIPSNYTGPIPSLPLTKSSQNQLTGAQNHGNLIPPADGSGEGF</sequence>
<protein>
    <submittedName>
        <fullName evidence="2">Uncharacterized protein</fullName>
    </submittedName>
</protein>
<evidence type="ECO:0000313" key="3">
    <source>
        <dbReference type="Proteomes" id="UP000605013"/>
    </source>
</evidence>
<gene>
    <name evidence="2" type="ORF">JAO71_10150</name>
</gene>
<dbReference type="Proteomes" id="UP000605013">
    <property type="component" value="Unassembled WGS sequence"/>
</dbReference>
<feature type="compositionally biased region" description="Polar residues" evidence="1">
    <location>
        <begin position="197"/>
        <end position="208"/>
    </location>
</feature>
<reference evidence="2 3" key="1">
    <citation type="submission" date="2020-12" db="EMBL/GenBank/DDBJ databases">
        <title>Olleya sediminilitoris sp. nov., isolated from a tidal flat.</title>
        <authorList>
            <person name="Park S."/>
            <person name="Yoon J.-H."/>
        </authorList>
    </citation>
    <scope>NUCLEOTIDE SEQUENCE [LARGE SCALE GENOMIC DNA]</scope>
    <source>
        <strain evidence="2 3">YSTF-M6</strain>
    </source>
</reference>
<keyword evidence="3" id="KW-1185">Reference proteome</keyword>
<dbReference type="RefSeq" id="WP_203000643.1">
    <property type="nucleotide sequence ID" value="NZ_JAEMEF010000008.1"/>
</dbReference>
<comment type="caution">
    <text evidence="2">The sequence shown here is derived from an EMBL/GenBank/DDBJ whole genome shotgun (WGS) entry which is preliminary data.</text>
</comment>
<name>A0ABS1WM33_9FLAO</name>
<accession>A0ABS1WM33</accession>
<proteinExistence type="predicted"/>
<dbReference type="EMBL" id="JAEMEF010000008">
    <property type="protein sequence ID" value="MBL7560163.1"/>
    <property type="molecule type" value="Genomic_DNA"/>
</dbReference>
<evidence type="ECO:0000313" key="2">
    <source>
        <dbReference type="EMBL" id="MBL7560163.1"/>
    </source>
</evidence>
<evidence type="ECO:0000256" key="1">
    <source>
        <dbReference type="SAM" id="MobiDB-lite"/>
    </source>
</evidence>